<name>A0A412IW22_9FIRM</name>
<organism evidence="1 2">
    <name type="scientific">Coprococcus eutactus</name>
    <dbReference type="NCBI Taxonomy" id="33043"/>
    <lineage>
        <taxon>Bacteria</taxon>
        <taxon>Bacillati</taxon>
        <taxon>Bacillota</taxon>
        <taxon>Clostridia</taxon>
        <taxon>Lachnospirales</taxon>
        <taxon>Lachnospiraceae</taxon>
        <taxon>Coprococcus</taxon>
    </lineage>
</organism>
<dbReference type="Gene3D" id="2.70.98.10">
    <property type="match status" value="1"/>
</dbReference>
<dbReference type="SUPFAM" id="SSF74650">
    <property type="entry name" value="Galactose mutarotase-like"/>
    <property type="match status" value="1"/>
</dbReference>
<dbReference type="Proteomes" id="UP000283295">
    <property type="component" value="Unassembled WGS sequence"/>
</dbReference>
<dbReference type="RefSeq" id="WP_004852364.1">
    <property type="nucleotide sequence ID" value="NZ_CABIWG010000003.1"/>
</dbReference>
<dbReference type="InterPro" id="IPR014718">
    <property type="entry name" value="GH-type_carb-bd"/>
</dbReference>
<reference evidence="1 2" key="1">
    <citation type="submission" date="2018-08" db="EMBL/GenBank/DDBJ databases">
        <title>A genome reference for cultivated species of the human gut microbiota.</title>
        <authorList>
            <person name="Zou Y."/>
            <person name="Xue W."/>
            <person name="Luo G."/>
        </authorList>
    </citation>
    <scope>NUCLEOTIDE SEQUENCE [LARGE SCALE GENOMIC DNA]</scope>
    <source>
        <strain evidence="1 2">AF22-21</strain>
    </source>
</reference>
<comment type="caution">
    <text evidence="1">The sequence shown here is derived from an EMBL/GenBank/DDBJ whole genome shotgun (WGS) entry which is preliminary data.</text>
</comment>
<accession>A0A412IW22</accession>
<dbReference type="GeneID" id="92830934"/>
<evidence type="ECO:0000313" key="1">
    <source>
        <dbReference type="EMBL" id="RGS44243.1"/>
    </source>
</evidence>
<dbReference type="InterPro" id="IPR011013">
    <property type="entry name" value="Gal_mutarotase_sf_dom"/>
</dbReference>
<dbReference type="GO" id="GO:0030246">
    <property type="term" value="F:carbohydrate binding"/>
    <property type="evidence" value="ECO:0007669"/>
    <property type="project" value="InterPro"/>
</dbReference>
<sequence>MNTIARTIDYKGETCIELISGDYRALIAPFNGSNVMKLENTALDIDVFRNDPELTPAQLKAAAEIYGMPTLYLPNRLSHGNLKTSDAMYHFPCNDPLGNHLHGFLHLRNHDVKEVTADGNNAIGKTSYTYDENDEFFSTYPVSFRADFTFTLTPEGLNYEFTLTNLSDRQMPYGVCNHVAFKGPFTSSGKGEDVRLCVPVGDKWELDEHAIPTEKNLPITDYDLQYKNGTMIPVLKDIDNDLYTAEMNELDGKPFYGVYITDTATGKRICYEVDDTMKFWIMWNDHGDKGYFCPEPMSWNIDAPNLSGDPSVTGYTELAPGESKTVRERIFTTVQ</sequence>
<dbReference type="CDD" id="cd01081">
    <property type="entry name" value="Aldose_epim"/>
    <property type="match status" value="1"/>
</dbReference>
<proteinExistence type="predicted"/>
<dbReference type="GO" id="GO:0005975">
    <property type="term" value="P:carbohydrate metabolic process"/>
    <property type="evidence" value="ECO:0007669"/>
    <property type="project" value="InterPro"/>
</dbReference>
<evidence type="ECO:0000313" key="2">
    <source>
        <dbReference type="Proteomes" id="UP000283295"/>
    </source>
</evidence>
<dbReference type="GO" id="GO:0016853">
    <property type="term" value="F:isomerase activity"/>
    <property type="evidence" value="ECO:0007669"/>
    <property type="project" value="InterPro"/>
</dbReference>
<dbReference type="Pfam" id="PF01263">
    <property type="entry name" value="Aldose_epim"/>
    <property type="match status" value="1"/>
</dbReference>
<dbReference type="InterPro" id="IPR008183">
    <property type="entry name" value="Aldose_1/G6P_1-epimerase"/>
</dbReference>
<gene>
    <name evidence="1" type="ORF">DWX94_00055</name>
</gene>
<dbReference type="EMBL" id="QRVK01000001">
    <property type="protein sequence ID" value="RGS44243.1"/>
    <property type="molecule type" value="Genomic_DNA"/>
</dbReference>
<dbReference type="AlphaFoldDB" id="A0A412IW22"/>
<dbReference type="OrthoDB" id="9795355at2"/>
<protein>
    <submittedName>
        <fullName evidence="1">Aldose 1-epimerase</fullName>
    </submittedName>
</protein>